<comment type="function">
    <text evidence="1 12">Catalyzes the condensation of (S)-aspartate-beta-semialdehyde [(S)-ASA] and pyruvate to 4-hydroxy-tetrahydrodipicolinate (HTPA).</text>
</comment>
<evidence type="ECO:0000256" key="10">
    <source>
        <dbReference type="ARBA" id="ARBA00023270"/>
    </source>
</evidence>
<dbReference type="InterPro" id="IPR020625">
    <property type="entry name" value="Schiff_base-form_aldolases_AS"/>
</dbReference>
<evidence type="ECO:0000256" key="9">
    <source>
        <dbReference type="ARBA" id="ARBA00023239"/>
    </source>
</evidence>
<evidence type="ECO:0000256" key="2">
    <source>
        <dbReference type="ARBA" id="ARBA00005120"/>
    </source>
</evidence>
<keyword evidence="7 12" id="KW-0220">Diaminopimelate biosynthesis</keyword>
<dbReference type="SMART" id="SM01130">
    <property type="entry name" value="DHDPS"/>
    <property type="match status" value="1"/>
</dbReference>
<name>A0ABQ0Y109_STAGA</name>
<evidence type="ECO:0000313" key="15">
    <source>
        <dbReference type="Proteomes" id="UP000321057"/>
    </source>
</evidence>
<dbReference type="HAMAP" id="MF_00418">
    <property type="entry name" value="DapA"/>
    <property type="match status" value="1"/>
</dbReference>
<evidence type="ECO:0000256" key="13">
    <source>
        <dbReference type="PIRNR" id="PIRNR001365"/>
    </source>
</evidence>
<evidence type="ECO:0000256" key="5">
    <source>
        <dbReference type="ARBA" id="ARBA00022490"/>
    </source>
</evidence>
<reference evidence="14 15" key="1">
    <citation type="submission" date="2019-07" db="EMBL/GenBank/DDBJ databases">
        <title>Whole genome shotgun sequence of Staphylococcus gallinarum NBRC 109767.</title>
        <authorList>
            <person name="Hosoyama A."/>
            <person name="Uohara A."/>
            <person name="Ohji S."/>
            <person name="Ichikawa N."/>
        </authorList>
    </citation>
    <scope>NUCLEOTIDE SEQUENCE [LARGE SCALE GENOMIC DNA]</scope>
    <source>
        <strain evidence="14 15">NBRC 109767</strain>
    </source>
</reference>
<dbReference type="NCBIfam" id="TIGR00674">
    <property type="entry name" value="dapA"/>
    <property type="match status" value="1"/>
</dbReference>
<evidence type="ECO:0000256" key="4">
    <source>
        <dbReference type="ARBA" id="ARBA00012086"/>
    </source>
</evidence>
<dbReference type="PANTHER" id="PTHR12128:SF66">
    <property type="entry name" value="4-HYDROXY-2-OXOGLUTARATE ALDOLASE, MITOCHONDRIAL"/>
    <property type="match status" value="1"/>
</dbReference>
<dbReference type="InterPro" id="IPR002220">
    <property type="entry name" value="DapA-like"/>
</dbReference>
<dbReference type="PROSITE" id="PS00666">
    <property type="entry name" value="DHDPS_2"/>
    <property type="match status" value="1"/>
</dbReference>
<feature type="site" description="Part of a proton relay during catalysis" evidence="12">
    <location>
        <position position="109"/>
    </location>
</feature>
<proteinExistence type="inferred from homology"/>
<organism evidence="14 15">
    <name type="scientific">Staphylococcus gallinarum</name>
    <dbReference type="NCBI Taxonomy" id="1293"/>
    <lineage>
        <taxon>Bacteria</taxon>
        <taxon>Bacillati</taxon>
        <taxon>Bacillota</taxon>
        <taxon>Bacilli</taxon>
        <taxon>Bacillales</taxon>
        <taxon>Staphylococcaceae</taxon>
        <taxon>Staphylococcus</taxon>
    </lineage>
</organism>
<dbReference type="SUPFAM" id="SSF51569">
    <property type="entry name" value="Aldolase"/>
    <property type="match status" value="1"/>
</dbReference>
<dbReference type="Gene3D" id="3.20.20.70">
    <property type="entry name" value="Aldolase class I"/>
    <property type="match status" value="1"/>
</dbReference>
<evidence type="ECO:0000256" key="7">
    <source>
        <dbReference type="ARBA" id="ARBA00022915"/>
    </source>
</evidence>
<keyword evidence="5 12" id="KW-0963">Cytoplasm</keyword>
<evidence type="ECO:0000256" key="11">
    <source>
        <dbReference type="ARBA" id="ARBA00047836"/>
    </source>
</evidence>
<comment type="pathway">
    <text evidence="2 12">Amino-acid biosynthesis; L-lysine biosynthesis via DAP pathway; (S)-tetrahydrodipicolinate from L-aspartate: step 3/4.</text>
</comment>
<evidence type="ECO:0000256" key="6">
    <source>
        <dbReference type="ARBA" id="ARBA00022605"/>
    </source>
</evidence>
<evidence type="ECO:0000256" key="8">
    <source>
        <dbReference type="ARBA" id="ARBA00023154"/>
    </source>
</evidence>
<comment type="caution">
    <text evidence="14">The sequence shown here is derived from an EMBL/GenBank/DDBJ whole genome shotgun (WGS) entry which is preliminary data.</text>
</comment>
<dbReference type="RefSeq" id="WP_042738721.1">
    <property type="nucleotide sequence ID" value="NZ_BKAX01000003.1"/>
</dbReference>
<keyword evidence="6 12" id="KW-0028">Amino-acid biosynthesis</keyword>
<dbReference type="PANTHER" id="PTHR12128">
    <property type="entry name" value="DIHYDRODIPICOLINATE SYNTHASE"/>
    <property type="match status" value="1"/>
</dbReference>
<evidence type="ECO:0000313" key="14">
    <source>
        <dbReference type="EMBL" id="GEQ05090.1"/>
    </source>
</evidence>
<keyword evidence="9 12" id="KW-0456">Lyase</keyword>
<accession>A0ABQ0Y109</accession>
<feature type="binding site" evidence="12">
    <location>
        <position position="206"/>
    </location>
    <ligand>
        <name>pyruvate</name>
        <dbReference type="ChEBI" id="CHEBI:15361"/>
    </ligand>
</feature>
<dbReference type="EMBL" id="BKAX01000003">
    <property type="protein sequence ID" value="GEQ05090.1"/>
    <property type="molecule type" value="Genomic_DNA"/>
</dbReference>
<dbReference type="EC" id="4.3.3.7" evidence="4 12"/>
<protein>
    <recommendedName>
        <fullName evidence="4 12">4-hydroxy-tetrahydrodipicolinate synthase</fullName>
        <shortName evidence="12">HTPA synthase</shortName>
        <ecNumber evidence="4 12">4.3.3.7</ecNumber>
    </recommendedName>
</protein>
<evidence type="ECO:0000256" key="1">
    <source>
        <dbReference type="ARBA" id="ARBA00003294"/>
    </source>
</evidence>
<dbReference type="Proteomes" id="UP000321057">
    <property type="component" value="Unassembled WGS sequence"/>
</dbReference>
<comment type="similarity">
    <text evidence="3 12 13">Belongs to the DapA family.</text>
</comment>
<dbReference type="Pfam" id="PF00701">
    <property type="entry name" value="DHDPS"/>
    <property type="match status" value="1"/>
</dbReference>
<comment type="subunit">
    <text evidence="12">Homodimer.</text>
</comment>
<feature type="active site" description="Schiff-base intermediate with substrate" evidence="12">
    <location>
        <position position="163"/>
    </location>
</feature>
<keyword evidence="8 12" id="KW-0457">Lysine biosynthesis</keyword>
<dbReference type="PIRSF" id="PIRSF001365">
    <property type="entry name" value="DHDPS"/>
    <property type="match status" value="1"/>
</dbReference>
<sequence length="295" mass="32677">MAHIFEGVGVALTTPFTHNEVDYDALRKHLAYLLENDAKSIVVNGTTAENPTLTDEEKEHVLEVVVNYVDGRVPVIAGTGTNNTQKSIQASVRAREIGADAIMLITPYYNKTSQRGLIEHFTTIADAVKLPVVLYNVPSRTNMTIEPETVETLSENEYIVALKDATNDFEYLEALKSRLNLAEFALFSGNDDNIVEYYQRGGHGVISVVANVIPKTFQSLYDAKQQGENIEAQFKPVKALLDALAVDVNPVPIKVLTTVEGFGNYEVRLPLVTLQDDDRQKLETAYEQFKAGELV</sequence>
<keyword evidence="10 12" id="KW-0704">Schiff base</keyword>
<gene>
    <name evidence="12 14" type="primary">dapA</name>
    <name evidence="14" type="ORF">SGA02_09180</name>
</gene>
<keyword evidence="15" id="KW-1185">Reference proteome</keyword>
<evidence type="ECO:0000256" key="12">
    <source>
        <dbReference type="HAMAP-Rule" id="MF_00418"/>
    </source>
</evidence>
<dbReference type="InterPro" id="IPR013785">
    <property type="entry name" value="Aldolase_TIM"/>
</dbReference>
<feature type="active site" description="Proton donor/acceptor" evidence="12">
    <location>
        <position position="135"/>
    </location>
</feature>
<comment type="catalytic activity">
    <reaction evidence="11 12">
        <text>L-aspartate 4-semialdehyde + pyruvate = (2S,4S)-4-hydroxy-2,3,4,5-tetrahydrodipicolinate + H2O + H(+)</text>
        <dbReference type="Rhea" id="RHEA:34171"/>
        <dbReference type="ChEBI" id="CHEBI:15361"/>
        <dbReference type="ChEBI" id="CHEBI:15377"/>
        <dbReference type="ChEBI" id="CHEBI:15378"/>
        <dbReference type="ChEBI" id="CHEBI:67139"/>
        <dbReference type="ChEBI" id="CHEBI:537519"/>
        <dbReference type="EC" id="4.3.3.7"/>
    </reaction>
</comment>
<dbReference type="InterPro" id="IPR005263">
    <property type="entry name" value="DapA"/>
</dbReference>
<comment type="subcellular location">
    <subcellularLocation>
        <location evidence="12">Cytoplasm</location>
    </subcellularLocation>
</comment>
<dbReference type="CDD" id="cd00950">
    <property type="entry name" value="DHDPS"/>
    <property type="match status" value="1"/>
</dbReference>
<dbReference type="PRINTS" id="PR00146">
    <property type="entry name" value="DHPICSNTHASE"/>
</dbReference>
<feature type="site" description="Part of a proton relay during catalysis" evidence="12">
    <location>
        <position position="46"/>
    </location>
</feature>
<feature type="binding site" evidence="12">
    <location>
        <position position="47"/>
    </location>
    <ligand>
        <name>pyruvate</name>
        <dbReference type="ChEBI" id="CHEBI:15361"/>
    </ligand>
</feature>
<evidence type="ECO:0000256" key="3">
    <source>
        <dbReference type="ARBA" id="ARBA00007592"/>
    </source>
</evidence>
<comment type="caution">
    <text evidence="12">Was originally thought to be a dihydrodipicolinate synthase (DHDPS), catalyzing the condensation of (S)-aspartate-beta-semialdehyde [(S)-ASA] and pyruvate to dihydrodipicolinate (DHDP). However, it was shown in E.coli that the product of the enzymatic reaction is not dihydrodipicolinate but in fact (4S)-4-hydroxy-2,3,4,5-tetrahydro-(2S)-dipicolinic acid (HTPA), and that the consecutive dehydration reaction leading to DHDP is not spontaneous but catalyzed by DapB.</text>
</comment>